<dbReference type="EMBL" id="JAUHHV010000009">
    <property type="protein sequence ID" value="KAK1412002.1"/>
    <property type="molecule type" value="Genomic_DNA"/>
</dbReference>
<keyword evidence="3" id="KW-1185">Reference proteome</keyword>
<dbReference type="Proteomes" id="UP001229421">
    <property type="component" value="Unassembled WGS sequence"/>
</dbReference>
<sequence length="96" mass="10932">MLCKNLQGVHNRTDYQSFTQPTVIAGEKGGAILIIESYQLPHSLTNNIHIYISSHSLHRSPFLLPTLASTQLIHSTRERYEGDHQHTHRSSRNSSR</sequence>
<proteinExistence type="predicted"/>
<name>A0AAD8K0D8_TARER</name>
<gene>
    <name evidence="2" type="ORF">QVD17_32917</name>
</gene>
<evidence type="ECO:0000256" key="1">
    <source>
        <dbReference type="SAM" id="MobiDB-lite"/>
    </source>
</evidence>
<accession>A0AAD8K0D8</accession>
<organism evidence="2 3">
    <name type="scientific">Tagetes erecta</name>
    <name type="common">African marigold</name>
    <dbReference type="NCBI Taxonomy" id="13708"/>
    <lineage>
        <taxon>Eukaryota</taxon>
        <taxon>Viridiplantae</taxon>
        <taxon>Streptophyta</taxon>
        <taxon>Embryophyta</taxon>
        <taxon>Tracheophyta</taxon>
        <taxon>Spermatophyta</taxon>
        <taxon>Magnoliopsida</taxon>
        <taxon>eudicotyledons</taxon>
        <taxon>Gunneridae</taxon>
        <taxon>Pentapetalae</taxon>
        <taxon>asterids</taxon>
        <taxon>campanulids</taxon>
        <taxon>Asterales</taxon>
        <taxon>Asteraceae</taxon>
        <taxon>Asteroideae</taxon>
        <taxon>Heliantheae alliance</taxon>
        <taxon>Tageteae</taxon>
        <taxon>Tagetes</taxon>
    </lineage>
</organism>
<evidence type="ECO:0000313" key="2">
    <source>
        <dbReference type="EMBL" id="KAK1412002.1"/>
    </source>
</evidence>
<evidence type="ECO:0000313" key="3">
    <source>
        <dbReference type="Proteomes" id="UP001229421"/>
    </source>
</evidence>
<feature type="compositionally biased region" description="Basic residues" evidence="1">
    <location>
        <begin position="86"/>
        <end position="96"/>
    </location>
</feature>
<feature type="region of interest" description="Disordered" evidence="1">
    <location>
        <begin position="75"/>
        <end position="96"/>
    </location>
</feature>
<dbReference type="AlphaFoldDB" id="A0AAD8K0D8"/>
<protein>
    <submittedName>
        <fullName evidence="2">Uncharacterized protein</fullName>
    </submittedName>
</protein>
<comment type="caution">
    <text evidence="2">The sequence shown here is derived from an EMBL/GenBank/DDBJ whole genome shotgun (WGS) entry which is preliminary data.</text>
</comment>
<feature type="compositionally biased region" description="Basic and acidic residues" evidence="1">
    <location>
        <begin position="75"/>
        <end position="85"/>
    </location>
</feature>
<reference evidence="2" key="1">
    <citation type="journal article" date="2023" name="bioRxiv">
        <title>Improved chromosome-level genome assembly for marigold (Tagetes erecta).</title>
        <authorList>
            <person name="Jiang F."/>
            <person name="Yuan L."/>
            <person name="Wang S."/>
            <person name="Wang H."/>
            <person name="Xu D."/>
            <person name="Wang A."/>
            <person name="Fan W."/>
        </authorList>
    </citation>
    <scope>NUCLEOTIDE SEQUENCE</scope>
    <source>
        <strain evidence="2">WSJ</strain>
        <tissue evidence="2">Leaf</tissue>
    </source>
</reference>